<feature type="compositionally biased region" description="Polar residues" evidence="1">
    <location>
        <begin position="211"/>
        <end position="224"/>
    </location>
</feature>
<evidence type="ECO:0000256" key="1">
    <source>
        <dbReference type="SAM" id="MobiDB-lite"/>
    </source>
</evidence>
<feature type="region of interest" description="Disordered" evidence="1">
    <location>
        <begin position="301"/>
        <end position="356"/>
    </location>
</feature>
<feature type="region of interest" description="Disordered" evidence="1">
    <location>
        <begin position="87"/>
        <end position="113"/>
    </location>
</feature>
<reference evidence="2" key="1">
    <citation type="submission" date="2021-03" db="EMBL/GenBank/DDBJ databases">
        <title>Comparative genomics and phylogenomic investigation of the class Geoglossomycetes provide insights into ecological specialization and systematics.</title>
        <authorList>
            <person name="Melie T."/>
            <person name="Pirro S."/>
            <person name="Miller A.N."/>
            <person name="Quandt A."/>
        </authorList>
    </citation>
    <scope>NUCLEOTIDE SEQUENCE</scope>
    <source>
        <strain evidence="2">CAQ_001_2017</strain>
    </source>
</reference>
<feature type="non-terminal residue" evidence="2">
    <location>
        <position position="356"/>
    </location>
</feature>
<keyword evidence="3" id="KW-1185">Reference proteome</keyword>
<gene>
    <name evidence="2" type="ORF">GP486_008404</name>
</gene>
<dbReference type="AlphaFoldDB" id="A0A9P8L6A5"/>
<dbReference type="Proteomes" id="UP000750711">
    <property type="component" value="Unassembled WGS sequence"/>
</dbReference>
<accession>A0A9P8L6A5</accession>
<proteinExistence type="predicted"/>
<sequence length="356" mass="38976">MTRSHSADCLHPEPDKQEALISLVAVQLLAACFTLPPEPIPGSLPSSFYYTRWKESSSALPTPDCHLPDPRLISCLGLHARYRHAPASGHHARNPSVVPPWPDLYSGPSREERLADEVCKRRRMRLQAEKRASRGPVATADESGDDYPLSPHPDGSDADDSKSASTRKYRCQRSFLYKRMGSPGVLAQCGRHARSASPHRSTDTLRAPGSHGTTTSRTDGHRNTQSRYISHWSLGPVLRSESHPVFIQPVKELAMRRWRAIRSTFVPSSSSPLTDRGRRSHRPERVGDGCTCASAAATATSNNVREAGSGGRRIEASVGDGTRGGPDPNPEEQPTTTSHQTSTSNDEEEDVSSHDR</sequence>
<evidence type="ECO:0000313" key="2">
    <source>
        <dbReference type="EMBL" id="KAH0547743.1"/>
    </source>
</evidence>
<feature type="region of interest" description="Disordered" evidence="1">
    <location>
        <begin position="266"/>
        <end position="289"/>
    </location>
</feature>
<feature type="compositionally biased region" description="Low complexity" evidence="1">
    <location>
        <begin position="335"/>
        <end position="344"/>
    </location>
</feature>
<comment type="caution">
    <text evidence="2">The sequence shown here is derived from an EMBL/GenBank/DDBJ whole genome shotgun (WGS) entry which is preliminary data.</text>
</comment>
<organism evidence="2 3">
    <name type="scientific">Trichoglossum hirsutum</name>
    <dbReference type="NCBI Taxonomy" id="265104"/>
    <lineage>
        <taxon>Eukaryota</taxon>
        <taxon>Fungi</taxon>
        <taxon>Dikarya</taxon>
        <taxon>Ascomycota</taxon>
        <taxon>Pezizomycotina</taxon>
        <taxon>Geoglossomycetes</taxon>
        <taxon>Geoglossales</taxon>
        <taxon>Geoglossaceae</taxon>
        <taxon>Trichoglossum</taxon>
    </lineage>
</organism>
<name>A0A9P8L6A5_9PEZI</name>
<feature type="region of interest" description="Disordered" evidence="1">
    <location>
        <begin position="188"/>
        <end position="224"/>
    </location>
</feature>
<protein>
    <submittedName>
        <fullName evidence="2">Uncharacterized protein</fullName>
    </submittedName>
</protein>
<feature type="region of interest" description="Disordered" evidence="1">
    <location>
        <begin position="126"/>
        <end position="166"/>
    </location>
</feature>
<dbReference type="PROSITE" id="PS51257">
    <property type="entry name" value="PROKAR_LIPOPROTEIN"/>
    <property type="match status" value="1"/>
</dbReference>
<evidence type="ECO:0000313" key="3">
    <source>
        <dbReference type="Proteomes" id="UP000750711"/>
    </source>
</evidence>
<dbReference type="EMBL" id="JAGHQM010003199">
    <property type="protein sequence ID" value="KAH0547743.1"/>
    <property type="molecule type" value="Genomic_DNA"/>
</dbReference>